<name>A0A0B2V487_TOXCA</name>
<dbReference type="STRING" id="6265.A0A0B2V487"/>
<dbReference type="InterPro" id="IPR026204">
    <property type="entry name" value="GRIPAP1"/>
</dbReference>
<dbReference type="EMBL" id="JPKZ01002540">
    <property type="protein sequence ID" value="KHN76294.1"/>
    <property type="molecule type" value="Genomic_DNA"/>
</dbReference>
<accession>A0A0B2V487</accession>
<reference evidence="2 3" key="1">
    <citation type="submission" date="2014-11" db="EMBL/GenBank/DDBJ databases">
        <title>Genetic blueprint of the zoonotic pathogen Toxocara canis.</title>
        <authorList>
            <person name="Zhu X.-Q."/>
            <person name="Korhonen P.K."/>
            <person name="Cai H."/>
            <person name="Young N.D."/>
            <person name="Nejsum P."/>
            <person name="von Samson-Himmelstjerna G."/>
            <person name="Boag P.R."/>
            <person name="Tan P."/>
            <person name="Li Q."/>
            <person name="Min J."/>
            <person name="Yang Y."/>
            <person name="Wang X."/>
            <person name="Fang X."/>
            <person name="Hall R.S."/>
            <person name="Hofmann A."/>
            <person name="Sternberg P.W."/>
            <person name="Jex A.R."/>
            <person name="Gasser R.B."/>
        </authorList>
    </citation>
    <scope>NUCLEOTIDE SEQUENCE [LARGE SCALE GENOMIC DNA]</scope>
    <source>
        <strain evidence="2">PN_DK_2014</strain>
    </source>
</reference>
<protein>
    <submittedName>
        <fullName evidence="2">GRIP1-associated protein 1</fullName>
    </submittedName>
</protein>
<feature type="coiled-coil region" evidence="1">
    <location>
        <begin position="198"/>
        <end position="323"/>
    </location>
</feature>
<comment type="caution">
    <text evidence="2">The sequence shown here is derived from an EMBL/GenBank/DDBJ whole genome shotgun (WGS) entry which is preliminary data.</text>
</comment>
<sequence>MGKNTAQLIKHGLWYFRHFVESTMENTNGDEGVAIGDSNTRPEGAAFDENIARPEATLSAEEFHRLQEQLLELRNRNYELIEENKRQQTYINALPSKGIETLNFASKLMGRRRDKEGTNEKLEYEIHVLRSKLSSQEEEFRLQQSTLLSELNKVISRCEFLEKELKEKDGKDAFKTFSPDSPSIAVSTGNEMNENGFLQEENDALKEEICRLKDVIAEKDDVIEGIEKLKKDLEVATSEYDRQISEAKKQLGDISAKLEDSQRCNDDLETSLRAKNEEIALLNASLREKQQNAEAEQADAALIQSLQKTIDKLKAGRDELERAHADEVTNKSKLVDEVTTLKASLQHAEVNWKKSLDQLRCERDKLRTENEELSKQSADIESRGKELEEKLVEISALQHKLEGANAALEMTNKSKEEAVMQVSDLQCKLRSAVEEKEALERSKEEECKLLNEQLSAKQDKIEELARMNEAEIFVVTSELKSVNSDLEAKVKEQEERLKTKDEEMKVALKKQSSMVRELRRQVLQEKKRAEQAERQLDEVLGGGRHFRVVGPPLSSEQARGSAEPASSVCSWAFIADSDANSVHTLDGEESSCSASVLESDNAELITRLALLQKKHSETMDHLNMVEEENVLLRKEVSEKNELIAEWIRSRPANTESQPSSSSPSMRLRRVFDMVRVDESAADIRDMNRRLQRMLEETLSKNLLLQKDLELLLEKNNK</sequence>
<dbReference type="PANTHER" id="PTHR18978:SF1">
    <property type="entry name" value="GRIP1-ASSOCIATED PROTEIN 1"/>
    <property type="match status" value="1"/>
</dbReference>
<dbReference type="GO" id="GO:0098887">
    <property type="term" value="P:neurotransmitter receptor transport, endosome to postsynaptic membrane"/>
    <property type="evidence" value="ECO:0007669"/>
    <property type="project" value="TreeGrafter"/>
</dbReference>
<evidence type="ECO:0000256" key="1">
    <source>
        <dbReference type="SAM" id="Coils"/>
    </source>
</evidence>
<feature type="coiled-coil region" evidence="1">
    <location>
        <begin position="349"/>
        <end position="539"/>
    </location>
</feature>
<dbReference type="GO" id="GO:1905244">
    <property type="term" value="P:regulation of modification of synaptic structure"/>
    <property type="evidence" value="ECO:0007669"/>
    <property type="project" value="TreeGrafter"/>
</dbReference>
<keyword evidence="1" id="KW-0175">Coiled coil</keyword>
<dbReference type="OMA" id="FLLVQEQ"/>
<dbReference type="OrthoDB" id="6269447at2759"/>
<dbReference type="GO" id="GO:0099152">
    <property type="term" value="P:regulation of neurotransmitter receptor transport, endosome to postsynaptic membrane"/>
    <property type="evidence" value="ECO:0007669"/>
    <property type="project" value="TreeGrafter"/>
</dbReference>
<gene>
    <name evidence="2" type="primary">GRIPAP1</name>
    <name evidence="2" type="ORF">Tcan_06895</name>
</gene>
<dbReference type="GO" id="GO:0098837">
    <property type="term" value="C:postsynaptic recycling endosome"/>
    <property type="evidence" value="ECO:0007669"/>
    <property type="project" value="TreeGrafter"/>
</dbReference>
<dbReference type="GO" id="GO:0099158">
    <property type="term" value="P:regulation of recycling endosome localization within postsynapse"/>
    <property type="evidence" value="ECO:0007669"/>
    <property type="project" value="TreeGrafter"/>
</dbReference>
<feature type="coiled-coil region" evidence="1">
    <location>
        <begin position="119"/>
        <end position="171"/>
    </location>
</feature>
<dbReference type="GO" id="GO:0098998">
    <property type="term" value="C:extrinsic component of postsynaptic early endosome membrane"/>
    <property type="evidence" value="ECO:0007669"/>
    <property type="project" value="TreeGrafter"/>
</dbReference>
<dbReference type="GO" id="GO:0098978">
    <property type="term" value="C:glutamatergic synapse"/>
    <property type="evidence" value="ECO:0007669"/>
    <property type="project" value="TreeGrafter"/>
</dbReference>
<proteinExistence type="predicted"/>
<dbReference type="AlphaFoldDB" id="A0A0B2V487"/>
<dbReference type="PANTHER" id="PTHR18978">
    <property type="entry name" value="GRIP-1 ASSOCIATED PROTEIN 1"/>
    <property type="match status" value="1"/>
</dbReference>
<feature type="coiled-coil region" evidence="1">
    <location>
        <begin position="594"/>
        <end position="642"/>
    </location>
</feature>
<evidence type="ECO:0000313" key="2">
    <source>
        <dbReference type="EMBL" id="KHN76294.1"/>
    </source>
</evidence>
<keyword evidence="3" id="KW-1185">Reference proteome</keyword>
<dbReference type="Proteomes" id="UP000031036">
    <property type="component" value="Unassembled WGS sequence"/>
</dbReference>
<evidence type="ECO:0000313" key="3">
    <source>
        <dbReference type="Proteomes" id="UP000031036"/>
    </source>
</evidence>
<organism evidence="2 3">
    <name type="scientific">Toxocara canis</name>
    <name type="common">Canine roundworm</name>
    <dbReference type="NCBI Taxonomy" id="6265"/>
    <lineage>
        <taxon>Eukaryota</taxon>
        <taxon>Metazoa</taxon>
        <taxon>Ecdysozoa</taxon>
        <taxon>Nematoda</taxon>
        <taxon>Chromadorea</taxon>
        <taxon>Rhabditida</taxon>
        <taxon>Spirurina</taxon>
        <taxon>Ascaridomorpha</taxon>
        <taxon>Ascaridoidea</taxon>
        <taxon>Toxocaridae</taxon>
        <taxon>Toxocara</taxon>
    </lineage>
</organism>